<gene>
    <name evidence="2" type="ORF">SAMN06296036_110170</name>
</gene>
<dbReference type="STRING" id="1513793.SAMN06296036_110170"/>
<reference evidence="3" key="1">
    <citation type="submission" date="2017-04" db="EMBL/GenBank/DDBJ databases">
        <authorList>
            <person name="Varghese N."/>
            <person name="Submissions S."/>
        </authorList>
    </citation>
    <scope>NUCLEOTIDE SEQUENCE [LARGE SCALE GENOMIC DNA]</scope>
    <source>
        <strain evidence="3">RKEM611</strain>
    </source>
</reference>
<dbReference type="Gene3D" id="2.170.16.10">
    <property type="entry name" value="Hedgehog/Intein (Hint) domain"/>
    <property type="match status" value="1"/>
</dbReference>
<name>A0A1Y6C3B3_9BACT</name>
<evidence type="ECO:0000313" key="2">
    <source>
        <dbReference type="EMBL" id="SMF34858.1"/>
    </source>
</evidence>
<sequence length="307" mass="34141">MQLKDLNVSLVVGAALMSSTVSMASQFKKPAVNSIYDLRCENDSLNTATARVRLLWAKNSKIIPLRTFNKWYYTVVIDEDTLESKVTLDPLPYYPTFGKWDAAAKKVVGGYWKPEAHGMPDVVPAPNTWIGSCRASCYTPYQQILTDNGYMEIQDALDSLYPTIATVKLGSTLESVDLEFSDIGKYVISGDDSLHDIVTLVTEDGGEIEVTDNHPLVDGKGYIREAKTFDIGDQLVTEDGLKVSITAIDSKEFYGQVYNYEPKQESLLGNIVVAQGFLNGSARYQSSYKSYLDRELVRTQIDPNLLP</sequence>
<dbReference type="SUPFAM" id="SSF51294">
    <property type="entry name" value="Hedgehog/intein (Hint) domain"/>
    <property type="match status" value="1"/>
</dbReference>
<keyword evidence="3" id="KW-1185">Reference proteome</keyword>
<dbReference type="OrthoDB" id="5379915at2"/>
<dbReference type="InterPro" id="IPR036844">
    <property type="entry name" value="Hint_dom_sf"/>
</dbReference>
<evidence type="ECO:0000256" key="1">
    <source>
        <dbReference type="SAM" id="SignalP"/>
    </source>
</evidence>
<evidence type="ECO:0000313" key="3">
    <source>
        <dbReference type="Proteomes" id="UP000192907"/>
    </source>
</evidence>
<dbReference type="EMBL" id="FWZT01000010">
    <property type="protein sequence ID" value="SMF34858.1"/>
    <property type="molecule type" value="Genomic_DNA"/>
</dbReference>
<dbReference type="AlphaFoldDB" id="A0A1Y6C3B3"/>
<dbReference type="RefSeq" id="WP_132320961.1">
    <property type="nucleotide sequence ID" value="NZ_FWZT01000010.1"/>
</dbReference>
<keyword evidence="1" id="KW-0732">Signal</keyword>
<dbReference type="PROSITE" id="PS50817">
    <property type="entry name" value="INTEIN_N_TER"/>
    <property type="match status" value="1"/>
</dbReference>
<feature type="signal peptide" evidence="1">
    <location>
        <begin position="1"/>
        <end position="24"/>
    </location>
</feature>
<accession>A0A1Y6C3B3</accession>
<organism evidence="2 3">
    <name type="scientific">Pseudobacteriovorax antillogorgiicola</name>
    <dbReference type="NCBI Taxonomy" id="1513793"/>
    <lineage>
        <taxon>Bacteria</taxon>
        <taxon>Pseudomonadati</taxon>
        <taxon>Bdellovibrionota</taxon>
        <taxon>Oligoflexia</taxon>
        <taxon>Oligoflexales</taxon>
        <taxon>Pseudobacteriovoracaceae</taxon>
        <taxon>Pseudobacteriovorax</taxon>
    </lineage>
</organism>
<proteinExistence type="predicted"/>
<dbReference type="Proteomes" id="UP000192907">
    <property type="component" value="Unassembled WGS sequence"/>
</dbReference>
<dbReference type="InterPro" id="IPR006141">
    <property type="entry name" value="Intein_N"/>
</dbReference>
<protein>
    <submittedName>
        <fullName evidence="2">Intein N-terminal splicing region</fullName>
    </submittedName>
</protein>
<dbReference type="GO" id="GO:0016539">
    <property type="term" value="P:intein-mediated protein splicing"/>
    <property type="evidence" value="ECO:0007669"/>
    <property type="project" value="InterPro"/>
</dbReference>
<feature type="chain" id="PRO_5012418711" evidence="1">
    <location>
        <begin position="25"/>
        <end position="307"/>
    </location>
</feature>